<dbReference type="AlphaFoldDB" id="A0A6F8PTV8"/>
<proteinExistence type="predicted"/>
<accession>A0A6F8PTV8</accession>
<dbReference type="SUPFAM" id="SSF102705">
    <property type="entry name" value="NIF3 (NGG1p interacting factor 3)-like"/>
    <property type="match status" value="1"/>
</dbReference>
<dbReference type="InterPro" id="IPR015867">
    <property type="entry name" value="N-reg_PII/ATP_PRibTrfase_C"/>
</dbReference>
<organism evidence="1 2">
    <name type="scientific">Thiosulfatimonas sediminis</name>
    <dbReference type="NCBI Taxonomy" id="2675054"/>
    <lineage>
        <taxon>Bacteria</taxon>
        <taxon>Pseudomonadati</taxon>
        <taxon>Pseudomonadota</taxon>
        <taxon>Gammaproteobacteria</taxon>
        <taxon>Thiotrichales</taxon>
        <taxon>Piscirickettsiaceae</taxon>
        <taxon>Thiosulfatimonas</taxon>
    </lineage>
</organism>
<evidence type="ECO:0000313" key="1">
    <source>
        <dbReference type="EMBL" id="BBP45572.1"/>
    </source>
</evidence>
<name>A0A6F8PTV8_9GAMM</name>
<keyword evidence="2" id="KW-1185">Reference proteome</keyword>
<sequence length="116" mass="13170">MVFYHFAFYVPESHLESLKAALFLAGAGVQGDYQECAWQVKGQGQFRPQQGSNPYIGTLGQLSYESEYKVELYVAAEHICGVLRTFFEQHPYEEPAYYLLESLDARAILAQQHLGD</sequence>
<dbReference type="PANTHER" id="PTHR41774:SF1">
    <property type="entry name" value="NGG1P INTERACTING FACTOR NIF3"/>
    <property type="match status" value="1"/>
</dbReference>
<dbReference type="RefSeq" id="WP_173271406.1">
    <property type="nucleotide sequence ID" value="NZ_AP021889.1"/>
</dbReference>
<dbReference type="InterPro" id="IPR036069">
    <property type="entry name" value="DUF34/NIF3_sf"/>
</dbReference>
<gene>
    <name evidence="1" type="ORF">THMIRHAS_09450</name>
</gene>
<dbReference type="KEGG" id="tse:THMIRHAS_09450"/>
<evidence type="ECO:0008006" key="3">
    <source>
        <dbReference type="Google" id="ProtNLM"/>
    </source>
</evidence>
<dbReference type="Gene3D" id="3.30.70.120">
    <property type="match status" value="1"/>
</dbReference>
<reference evidence="2" key="1">
    <citation type="submission" date="2019-11" db="EMBL/GenBank/DDBJ databases">
        <title>Isolation and characterization of two novel species in the genus Thiomicrorhabdus.</title>
        <authorList>
            <person name="Mochizuki J."/>
            <person name="Kojima H."/>
            <person name="Fukui M."/>
        </authorList>
    </citation>
    <scope>NUCLEOTIDE SEQUENCE [LARGE SCALE GENOMIC DNA]</scope>
    <source>
        <strain evidence="2">aks77</strain>
    </source>
</reference>
<dbReference type="Proteomes" id="UP000501726">
    <property type="component" value="Chromosome"/>
</dbReference>
<evidence type="ECO:0000313" key="2">
    <source>
        <dbReference type="Proteomes" id="UP000501726"/>
    </source>
</evidence>
<dbReference type="EMBL" id="AP021889">
    <property type="protein sequence ID" value="BBP45572.1"/>
    <property type="molecule type" value="Genomic_DNA"/>
</dbReference>
<protein>
    <recommendedName>
        <fullName evidence="3">NIF3 1</fullName>
    </recommendedName>
</protein>
<dbReference type="PANTHER" id="PTHR41774">
    <property type="match status" value="1"/>
</dbReference>